<evidence type="ECO:0000313" key="2">
    <source>
        <dbReference type="EMBL" id="KAF2401024.1"/>
    </source>
</evidence>
<feature type="compositionally biased region" description="Polar residues" evidence="1">
    <location>
        <begin position="145"/>
        <end position="154"/>
    </location>
</feature>
<organism evidence="2 3">
    <name type="scientific">Trichodelitschia bisporula</name>
    <dbReference type="NCBI Taxonomy" id="703511"/>
    <lineage>
        <taxon>Eukaryota</taxon>
        <taxon>Fungi</taxon>
        <taxon>Dikarya</taxon>
        <taxon>Ascomycota</taxon>
        <taxon>Pezizomycotina</taxon>
        <taxon>Dothideomycetes</taxon>
        <taxon>Dothideomycetes incertae sedis</taxon>
        <taxon>Phaeotrichales</taxon>
        <taxon>Phaeotrichaceae</taxon>
        <taxon>Trichodelitschia</taxon>
    </lineage>
</organism>
<feature type="compositionally biased region" description="Basic and acidic residues" evidence="1">
    <location>
        <begin position="185"/>
        <end position="206"/>
    </location>
</feature>
<keyword evidence="3" id="KW-1185">Reference proteome</keyword>
<feature type="region of interest" description="Disordered" evidence="1">
    <location>
        <begin position="382"/>
        <end position="441"/>
    </location>
</feature>
<accession>A0A6G1HYK9</accession>
<feature type="compositionally biased region" description="Low complexity" evidence="1">
    <location>
        <begin position="259"/>
        <end position="271"/>
    </location>
</feature>
<dbReference type="EMBL" id="ML996694">
    <property type="protein sequence ID" value="KAF2401024.1"/>
    <property type="molecule type" value="Genomic_DNA"/>
</dbReference>
<gene>
    <name evidence="2" type="ORF">EJ06DRAFT_417458</name>
</gene>
<dbReference type="OrthoDB" id="3946802at2759"/>
<feature type="compositionally biased region" description="Basic and acidic residues" evidence="1">
    <location>
        <begin position="62"/>
        <end position="77"/>
    </location>
</feature>
<protein>
    <submittedName>
        <fullName evidence="2">Uncharacterized protein</fullName>
    </submittedName>
</protein>
<name>A0A6G1HYK9_9PEZI</name>
<feature type="compositionally biased region" description="Pro residues" evidence="1">
    <location>
        <begin position="392"/>
        <end position="433"/>
    </location>
</feature>
<reference evidence="2" key="1">
    <citation type="journal article" date="2020" name="Stud. Mycol.">
        <title>101 Dothideomycetes genomes: a test case for predicting lifestyles and emergence of pathogens.</title>
        <authorList>
            <person name="Haridas S."/>
            <person name="Albert R."/>
            <person name="Binder M."/>
            <person name="Bloem J."/>
            <person name="Labutti K."/>
            <person name="Salamov A."/>
            <person name="Andreopoulos B."/>
            <person name="Baker S."/>
            <person name="Barry K."/>
            <person name="Bills G."/>
            <person name="Bluhm B."/>
            <person name="Cannon C."/>
            <person name="Castanera R."/>
            <person name="Culley D."/>
            <person name="Daum C."/>
            <person name="Ezra D."/>
            <person name="Gonzalez J."/>
            <person name="Henrissat B."/>
            <person name="Kuo A."/>
            <person name="Liang C."/>
            <person name="Lipzen A."/>
            <person name="Lutzoni F."/>
            <person name="Magnuson J."/>
            <person name="Mondo S."/>
            <person name="Nolan M."/>
            <person name="Ohm R."/>
            <person name="Pangilinan J."/>
            <person name="Park H.-J."/>
            <person name="Ramirez L."/>
            <person name="Alfaro M."/>
            <person name="Sun H."/>
            <person name="Tritt A."/>
            <person name="Yoshinaga Y."/>
            <person name="Zwiers L.-H."/>
            <person name="Turgeon B."/>
            <person name="Goodwin S."/>
            <person name="Spatafora J."/>
            <person name="Crous P."/>
            <person name="Grigoriev I."/>
        </authorList>
    </citation>
    <scope>NUCLEOTIDE SEQUENCE</scope>
    <source>
        <strain evidence="2">CBS 262.69</strain>
    </source>
</reference>
<feature type="compositionally biased region" description="Low complexity" evidence="1">
    <location>
        <begin position="157"/>
        <end position="171"/>
    </location>
</feature>
<feature type="compositionally biased region" description="Low complexity" evidence="1">
    <location>
        <begin position="323"/>
        <end position="333"/>
    </location>
</feature>
<proteinExistence type="predicted"/>
<dbReference type="Proteomes" id="UP000799640">
    <property type="component" value="Unassembled WGS sequence"/>
</dbReference>
<feature type="compositionally biased region" description="Pro residues" evidence="1">
    <location>
        <begin position="94"/>
        <end position="105"/>
    </location>
</feature>
<dbReference type="AlphaFoldDB" id="A0A6G1HYK9"/>
<feature type="compositionally biased region" description="Low complexity" evidence="1">
    <location>
        <begin position="278"/>
        <end position="306"/>
    </location>
</feature>
<evidence type="ECO:0000313" key="3">
    <source>
        <dbReference type="Proteomes" id="UP000799640"/>
    </source>
</evidence>
<feature type="region of interest" description="Disordered" evidence="1">
    <location>
        <begin position="1"/>
        <end position="370"/>
    </location>
</feature>
<feature type="compositionally biased region" description="Basic residues" evidence="1">
    <location>
        <begin position="351"/>
        <end position="361"/>
    </location>
</feature>
<feature type="compositionally biased region" description="Acidic residues" evidence="1">
    <location>
        <begin position="219"/>
        <end position="233"/>
    </location>
</feature>
<feature type="compositionally biased region" description="Basic and acidic residues" evidence="1">
    <location>
        <begin position="111"/>
        <end position="121"/>
    </location>
</feature>
<feature type="region of interest" description="Disordered" evidence="1">
    <location>
        <begin position="545"/>
        <end position="630"/>
    </location>
</feature>
<sequence length="686" mass="72272">MSTPKRSKFFALSSRNKPAAALKKSSPPTVPISTSQPPSTKAERILGLHAPNAGQQPPRLPRRADLHPNDAASEHSFEPSLEYSSLSHEDLLPPSFPSADLPPPRSAHSNRPIDARHRLDFSRLFPRSGSNSGRSAADPAPRSVAPSTYSTTPSFRAPSALSTTSSNTLTPGPRVLSTRRSTGSLRKESARRVRRDEFDNVKENVRRPPAGIQHWFEGLSEEECESSDPEAEAEPPSPGLTLDLDALDPGTESDTDPYAGTTRRSSGASSSQRRMLRASLTTTATSTTAASSVFSAPSLAPSSRPRTAPRRAAPDLAHTSILSTTSSSSSYSTPPSPELEPGIPVSESERRRQRSQRRKPQPKLMAVTPEEEALLGLMRRKRAAMARASPPFDVPPPAPPPSAALPPIPPTPPFPCATPPLPLRAPARGPPSLPMRSLSRPPPVLAEARRAEVRAKLHAPAPAAEEVLRADIRAKLNAPARESLAPRPESLVLPAEEMTGNAKFLLFPPAHVPGPASPCLSPSSMDFPLPPVLGQGLGIGLAPHAEEVEEEEVVRGRPAGSNGHSRRRSASSGCEGSGGVRLSRSGSEIAMGKRPRAETASSASVGDFVLLDPPPRTSSRRARAGSGAGWSTGRLVGGEASGSAAAEVGSSVPAGLAPVRCSVSEDVLAAWGSLGGWRGQEGTVYE</sequence>
<evidence type="ECO:0000256" key="1">
    <source>
        <dbReference type="SAM" id="MobiDB-lite"/>
    </source>
</evidence>